<dbReference type="CDD" id="cd02968">
    <property type="entry name" value="SCO"/>
    <property type="match status" value="1"/>
</dbReference>
<evidence type="ECO:0000256" key="6">
    <source>
        <dbReference type="SAM" id="MobiDB-lite"/>
    </source>
</evidence>
<evidence type="ECO:0000256" key="3">
    <source>
        <dbReference type="PIRSR" id="PIRSR603782-1"/>
    </source>
</evidence>
<dbReference type="EMBL" id="JABFDY010000010">
    <property type="protein sequence ID" value="KAF7701809.1"/>
    <property type="molecule type" value="Genomic_DNA"/>
</dbReference>
<evidence type="ECO:0000256" key="2">
    <source>
        <dbReference type="ARBA" id="ARBA00010996"/>
    </source>
</evidence>
<gene>
    <name evidence="8" type="ORF">HF521_001092</name>
</gene>
<feature type="binding site" evidence="3">
    <location>
        <position position="389"/>
    </location>
    <ligand>
        <name>Cu cation</name>
        <dbReference type="ChEBI" id="CHEBI:23378"/>
    </ligand>
</feature>
<dbReference type="InterPro" id="IPR036249">
    <property type="entry name" value="Thioredoxin-like_sf"/>
</dbReference>
<feature type="binding site" evidence="3">
    <location>
        <position position="475"/>
    </location>
    <ligand>
        <name>Cu cation</name>
        <dbReference type="ChEBI" id="CHEBI:23378"/>
    </ligand>
</feature>
<feature type="transmembrane region" description="Helical" evidence="7">
    <location>
        <begin position="311"/>
        <end position="330"/>
    </location>
</feature>
<dbReference type="PANTHER" id="PTHR12151">
    <property type="entry name" value="ELECTRON TRANSPORT PROTIN SCO1/SENC FAMILY MEMBER"/>
    <property type="match status" value="1"/>
</dbReference>
<comment type="subcellular location">
    <subcellularLocation>
        <location evidence="1">Mitochondrion inner membrane</location>
        <topology evidence="1">Single-pass membrane protein</topology>
    </subcellularLocation>
</comment>
<keyword evidence="4" id="KW-1015">Disulfide bond</keyword>
<dbReference type="Pfam" id="PF02630">
    <property type="entry name" value="SCO1-SenC"/>
    <property type="match status" value="1"/>
</dbReference>
<feature type="coiled-coil region" evidence="5">
    <location>
        <begin position="103"/>
        <end position="137"/>
    </location>
</feature>
<dbReference type="PANTHER" id="PTHR12151:SF2">
    <property type="entry name" value="PROTEIN SCO2 HOMOLOG, MITOCHONDRIAL"/>
    <property type="match status" value="1"/>
</dbReference>
<evidence type="ECO:0000256" key="5">
    <source>
        <dbReference type="SAM" id="Coils"/>
    </source>
</evidence>
<dbReference type="GO" id="GO:0005743">
    <property type="term" value="C:mitochondrial inner membrane"/>
    <property type="evidence" value="ECO:0007669"/>
    <property type="project" value="UniProtKB-SubCell"/>
</dbReference>
<comment type="similarity">
    <text evidence="2">Belongs to the SCO1/2 family.</text>
</comment>
<dbReference type="SUPFAM" id="SSF52833">
    <property type="entry name" value="Thioredoxin-like"/>
    <property type="match status" value="1"/>
</dbReference>
<reference evidence="8" key="1">
    <citation type="submission" date="2020-08" db="EMBL/GenBank/DDBJ databases">
        <title>Chromosome-level assembly of Southern catfish (Silurus meridionalis) provides insights into visual adaptation to the nocturnal and benthic lifestyles.</title>
        <authorList>
            <person name="Zhang Y."/>
            <person name="Wang D."/>
            <person name="Peng Z."/>
        </authorList>
    </citation>
    <scope>NUCLEOTIDE SEQUENCE</scope>
    <source>
        <strain evidence="8">SWU-2019-XX</strain>
        <tissue evidence="8">Muscle</tissue>
    </source>
</reference>
<feature type="region of interest" description="Disordered" evidence="6">
    <location>
        <begin position="1"/>
        <end position="37"/>
    </location>
</feature>
<dbReference type="GO" id="GO:0033617">
    <property type="term" value="P:mitochondrial respiratory chain complex IV assembly"/>
    <property type="evidence" value="ECO:0007669"/>
    <property type="project" value="TreeGrafter"/>
</dbReference>
<feature type="binding site" evidence="3">
    <location>
        <position position="385"/>
    </location>
    <ligand>
        <name>Cu cation</name>
        <dbReference type="ChEBI" id="CHEBI:23378"/>
    </ligand>
</feature>
<dbReference type="InterPro" id="IPR003782">
    <property type="entry name" value="SCO1/SenC"/>
</dbReference>
<dbReference type="GO" id="GO:0046872">
    <property type="term" value="F:metal ion binding"/>
    <property type="evidence" value="ECO:0007669"/>
    <property type="project" value="UniProtKB-KW"/>
</dbReference>
<keyword evidence="3" id="KW-0479">Metal-binding</keyword>
<dbReference type="FunFam" id="3.40.30.10:FF:000013">
    <property type="entry name" value="Blast:Protein SCO1 homolog, mitochondrial"/>
    <property type="match status" value="1"/>
</dbReference>
<evidence type="ECO:0000313" key="9">
    <source>
        <dbReference type="Proteomes" id="UP000606274"/>
    </source>
</evidence>
<evidence type="ECO:0000256" key="1">
    <source>
        <dbReference type="ARBA" id="ARBA00004434"/>
    </source>
</evidence>
<keyword evidence="7" id="KW-1133">Transmembrane helix</keyword>
<keyword evidence="5" id="KW-0175">Coiled coil</keyword>
<proteinExistence type="inferred from homology"/>
<evidence type="ECO:0000313" key="8">
    <source>
        <dbReference type="EMBL" id="KAF7701809.1"/>
    </source>
</evidence>
<dbReference type="AlphaFoldDB" id="A0A8T0B581"/>
<dbReference type="Gene3D" id="3.40.30.10">
    <property type="entry name" value="Glutaredoxin"/>
    <property type="match status" value="1"/>
</dbReference>
<comment type="caution">
    <text evidence="8">The sequence shown here is derived from an EMBL/GenBank/DDBJ whole genome shotgun (WGS) entry which is preliminary data.</text>
</comment>
<evidence type="ECO:0000256" key="4">
    <source>
        <dbReference type="PIRSR" id="PIRSR603782-2"/>
    </source>
</evidence>
<organism evidence="8 9">
    <name type="scientific">Silurus meridionalis</name>
    <name type="common">Southern catfish</name>
    <name type="synonym">Silurus soldatovi meridionalis</name>
    <dbReference type="NCBI Taxonomy" id="175797"/>
    <lineage>
        <taxon>Eukaryota</taxon>
        <taxon>Metazoa</taxon>
        <taxon>Chordata</taxon>
        <taxon>Craniata</taxon>
        <taxon>Vertebrata</taxon>
        <taxon>Euteleostomi</taxon>
        <taxon>Actinopterygii</taxon>
        <taxon>Neopterygii</taxon>
        <taxon>Teleostei</taxon>
        <taxon>Ostariophysi</taxon>
        <taxon>Siluriformes</taxon>
        <taxon>Siluridae</taxon>
        <taxon>Silurus</taxon>
    </lineage>
</organism>
<evidence type="ECO:0000256" key="7">
    <source>
        <dbReference type="SAM" id="Phobius"/>
    </source>
</evidence>
<feature type="disulfide bond" description="Redox-active" evidence="4">
    <location>
        <begin position="385"/>
        <end position="389"/>
    </location>
</feature>
<keyword evidence="3" id="KW-0186">Copper</keyword>
<feature type="compositionally biased region" description="Low complexity" evidence="6">
    <location>
        <begin position="1"/>
        <end position="16"/>
    </location>
</feature>
<name>A0A8T0B581_SILME</name>
<accession>A0A8T0B581</accession>
<keyword evidence="7" id="KW-0812">Transmembrane</keyword>
<dbReference type="Proteomes" id="UP000606274">
    <property type="component" value="Unassembled WGS sequence"/>
</dbReference>
<protein>
    <submittedName>
        <fullName evidence="8">Uncharacterized protein</fullName>
    </submittedName>
</protein>
<keyword evidence="9" id="KW-1185">Reference proteome</keyword>
<keyword evidence="7" id="KW-0472">Membrane</keyword>
<sequence length="512" mass="57541">MMSGKTSKTRSTTQSQLRPGATVAASPSRDSPPCEGPIVSQAASKADIDSLKSELLSSLRSEIIEAVKAQLSSDKVANEAAVQELKNTVVEMERSLSVCTDDIAVMQWDIHRLTAEYKKLETKCEDLEARSRRNNVRIIGVPEGPNSATTASVAVLLKEAMSLEKEPLLDSPAPLRSPALSEVSGLQRYAVHETDPEEKRTAAEISVSSFTGLKMFCVRPLACYQKSWAILKITPQANHNPFSYHLLYNMPTGLRCYALHTNKCENRKQIHFTGLHNRALLSQSFNHQQATFSQDNKKPSKSFPSRIKHQTRLAVTLVIGGAIIGTWWYVHEEKQQKQQMQRIEQLRNVAIGQGDFCLLDHTGQRRTKKDFLGQWVLMYFGFTHCPDICPDELEKMSSVLKLLDESNLPGVQLLFITVDPERDDVPAMAKYVREFHPRLIGLTGTPEEVKEAGRAYRVYASAGPKDDDGDYIVDHTILIYLINPDGLFVDYYNRMKMPCRLPKAFVITERIM</sequence>